<dbReference type="Proteomes" id="UP000078200">
    <property type="component" value="Unassembled WGS sequence"/>
</dbReference>
<dbReference type="AlphaFoldDB" id="A0A1A9VTA6"/>
<organism evidence="1 2">
    <name type="scientific">Glossina austeni</name>
    <name type="common">Savannah tsetse fly</name>
    <dbReference type="NCBI Taxonomy" id="7395"/>
    <lineage>
        <taxon>Eukaryota</taxon>
        <taxon>Metazoa</taxon>
        <taxon>Ecdysozoa</taxon>
        <taxon>Arthropoda</taxon>
        <taxon>Hexapoda</taxon>
        <taxon>Insecta</taxon>
        <taxon>Pterygota</taxon>
        <taxon>Neoptera</taxon>
        <taxon>Endopterygota</taxon>
        <taxon>Diptera</taxon>
        <taxon>Brachycera</taxon>
        <taxon>Muscomorpha</taxon>
        <taxon>Hippoboscoidea</taxon>
        <taxon>Glossinidae</taxon>
        <taxon>Glossina</taxon>
    </lineage>
</organism>
<name>A0A1A9VTA6_GLOAU</name>
<evidence type="ECO:0000313" key="2">
    <source>
        <dbReference type="Proteomes" id="UP000078200"/>
    </source>
</evidence>
<dbReference type="EnsemblMetazoa" id="GAUT046826-RA">
    <property type="protein sequence ID" value="GAUT046826-PA"/>
    <property type="gene ID" value="GAUT046826"/>
</dbReference>
<accession>A0A1A9VTA6</accession>
<sequence length="582" mass="68584">MMKEVNNIDAPARARGDNKNKTIVEIIFEDFPTSPFNSPTESPEKNLERSLLFILREKPKRCYGRKEKIKDTTANQNTLKSLNLLASTKATILTFLCDVSSLLTSVNFKIAIESWHAVGKLSYTCMVLSKSFEAGKESLQNAEMIDWSMQPSLKILKEIKKCLQYLQEFVVLHISEDASAHFLGCNFIQDYLKICLENHYQQQYFITNNVKYFLQIFFKLFETPLIYADCRKYNEILEYYVVLMLLDSSYCLHQHFCKFVLEEEWILAFTSSQVLKIYYSYQHSNMEYNVVCLEFWMQCLAYYTVYKFNERKFFIQDLTKSLIARIPEHTLSEQGNSLRELLLFVNGKHNVSFSSFHLDSDLQKLKTLNGNSMGVITKLNLLIQNPKHINDSIMYSIVHVFEYFLNHRPSCDYSRLQLFFDCCFKLFVYFSLENVNKKIMKYLAENDKNVISVCSVFMLEFIIKYQKQLLYKILPEYLVKSVKKVIALLDVKFTNNESQRDELKIFLTLPKLNKELLPTMDCENHLRKKSYQDVRPSHNVKTILYNMLEKSIELKNMRTHFDEEDVNILGKIKDNIDKCYEI</sequence>
<reference evidence="1" key="1">
    <citation type="submission" date="2020-05" db="UniProtKB">
        <authorList>
            <consortium name="EnsemblMetazoa"/>
        </authorList>
    </citation>
    <scope>IDENTIFICATION</scope>
    <source>
        <strain evidence="1">TTRI</strain>
    </source>
</reference>
<proteinExistence type="predicted"/>
<evidence type="ECO:0000313" key="1">
    <source>
        <dbReference type="EnsemblMetazoa" id="GAUT046826-PA"/>
    </source>
</evidence>
<keyword evidence="2" id="KW-1185">Reference proteome</keyword>
<dbReference type="VEuPathDB" id="VectorBase:GAUT046826"/>
<protein>
    <submittedName>
        <fullName evidence="1">Uncharacterized protein</fullName>
    </submittedName>
</protein>